<feature type="signal peptide" evidence="1">
    <location>
        <begin position="1"/>
        <end position="26"/>
    </location>
</feature>
<dbReference type="Proteomes" id="UP001371218">
    <property type="component" value="Unassembled WGS sequence"/>
</dbReference>
<proteinExistence type="predicted"/>
<dbReference type="EMBL" id="JBBUTG010000002">
    <property type="protein sequence ID" value="MEK8030114.1"/>
    <property type="molecule type" value="Genomic_DNA"/>
</dbReference>
<dbReference type="Pfam" id="PF11604">
    <property type="entry name" value="CusF_Ec"/>
    <property type="match status" value="1"/>
</dbReference>
<name>A0ABU9BJH3_9BURK</name>
<dbReference type="InterPro" id="IPR021647">
    <property type="entry name" value="CusF_Ec"/>
</dbReference>
<dbReference type="InterPro" id="IPR042230">
    <property type="entry name" value="CusF_sf"/>
</dbReference>
<feature type="chain" id="PRO_5047181818" evidence="1">
    <location>
        <begin position="27"/>
        <end position="97"/>
    </location>
</feature>
<keyword evidence="3" id="KW-1185">Reference proteome</keyword>
<evidence type="ECO:0000313" key="3">
    <source>
        <dbReference type="Proteomes" id="UP001371218"/>
    </source>
</evidence>
<accession>A0ABU9BJH3</accession>
<gene>
    <name evidence="2" type="ORF">AACH06_04700</name>
</gene>
<sequence>MHSRSLTIAFASIATTLALAAAPARATEGEVRKIDAAQGKITLKHGEIKNLQMPAMTMAYRAKPATLLEGLAVGDRVDFTADKVDGQYVVTAIRKTR</sequence>
<dbReference type="Gene3D" id="2.40.50.320">
    <property type="entry name" value="Copper binding periplasmic protein CusF"/>
    <property type="match status" value="1"/>
</dbReference>
<organism evidence="2 3">
    <name type="scientific">Ideonella lacteola</name>
    <dbReference type="NCBI Taxonomy" id="2984193"/>
    <lineage>
        <taxon>Bacteria</taxon>
        <taxon>Pseudomonadati</taxon>
        <taxon>Pseudomonadota</taxon>
        <taxon>Betaproteobacteria</taxon>
        <taxon>Burkholderiales</taxon>
        <taxon>Sphaerotilaceae</taxon>
        <taxon>Ideonella</taxon>
    </lineage>
</organism>
<dbReference type="RefSeq" id="WP_341424467.1">
    <property type="nucleotide sequence ID" value="NZ_JBBUTG010000002.1"/>
</dbReference>
<keyword evidence="1" id="KW-0732">Signal</keyword>
<protein>
    <submittedName>
        <fullName evidence="2">Copper-binding protein</fullName>
    </submittedName>
</protein>
<evidence type="ECO:0000256" key="1">
    <source>
        <dbReference type="SAM" id="SignalP"/>
    </source>
</evidence>
<reference evidence="2 3" key="1">
    <citation type="submission" date="2024-04" db="EMBL/GenBank/DDBJ databases">
        <title>Novel species of the genus Ideonella isolated from streams.</title>
        <authorList>
            <person name="Lu H."/>
        </authorList>
    </citation>
    <scope>NUCLEOTIDE SEQUENCE [LARGE SCALE GENOMIC DNA]</scope>
    <source>
        <strain evidence="2 3">DXS29W</strain>
    </source>
</reference>
<evidence type="ECO:0000313" key="2">
    <source>
        <dbReference type="EMBL" id="MEK8030114.1"/>
    </source>
</evidence>
<comment type="caution">
    <text evidence="2">The sequence shown here is derived from an EMBL/GenBank/DDBJ whole genome shotgun (WGS) entry which is preliminary data.</text>
</comment>